<organism evidence="3 4">
    <name type="scientific">Amnibacterium setariae</name>
    <dbReference type="NCBI Taxonomy" id="2306585"/>
    <lineage>
        <taxon>Bacteria</taxon>
        <taxon>Bacillati</taxon>
        <taxon>Actinomycetota</taxon>
        <taxon>Actinomycetes</taxon>
        <taxon>Micrococcales</taxon>
        <taxon>Microbacteriaceae</taxon>
        <taxon>Amnibacterium</taxon>
    </lineage>
</organism>
<dbReference type="Pfam" id="PF03992">
    <property type="entry name" value="ABM"/>
    <property type="match status" value="1"/>
</dbReference>
<protein>
    <submittedName>
        <fullName evidence="3">Antibiotic biosynthesis monooxygenase</fullName>
    </submittedName>
</protein>
<evidence type="ECO:0000313" key="3">
    <source>
        <dbReference type="EMBL" id="RIX27732.1"/>
    </source>
</evidence>
<dbReference type="AlphaFoldDB" id="A0A3A1TU45"/>
<proteinExistence type="predicted"/>
<dbReference type="InterPro" id="IPR038762">
    <property type="entry name" value="ABM_predict"/>
</dbReference>
<dbReference type="PANTHER" id="PTHR40057">
    <property type="entry name" value="SLR1162 PROTEIN"/>
    <property type="match status" value="1"/>
</dbReference>
<dbReference type="EMBL" id="QXTG01000002">
    <property type="protein sequence ID" value="RIX27732.1"/>
    <property type="molecule type" value="Genomic_DNA"/>
</dbReference>
<accession>A0A3A1TU45</accession>
<evidence type="ECO:0000256" key="1">
    <source>
        <dbReference type="SAM" id="Phobius"/>
    </source>
</evidence>
<feature type="domain" description="ABM" evidence="2">
    <location>
        <begin position="6"/>
        <end position="76"/>
    </location>
</feature>
<keyword evidence="4" id="KW-1185">Reference proteome</keyword>
<keyword evidence="1" id="KW-1133">Transmembrane helix</keyword>
<evidence type="ECO:0000259" key="2">
    <source>
        <dbReference type="Pfam" id="PF03992"/>
    </source>
</evidence>
<keyword evidence="3" id="KW-0560">Oxidoreductase</keyword>
<dbReference type="Proteomes" id="UP000265742">
    <property type="component" value="Unassembled WGS sequence"/>
</dbReference>
<keyword evidence="1" id="KW-0472">Membrane</keyword>
<dbReference type="InterPro" id="IPR007138">
    <property type="entry name" value="ABM_dom"/>
</dbReference>
<dbReference type="GO" id="GO:0004497">
    <property type="term" value="F:monooxygenase activity"/>
    <property type="evidence" value="ECO:0007669"/>
    <property type="project" value="UniProtKB-KW"/>
</dbReference>
<dbReference type="InterPro" id="IPR011008">
    <property type="entry name" value="Dimeric_a/b-barrel"/>
</dbReference>
<dbReference type="OrthoDB" id="6986893at2"/>
<reference evidence="4" key="1">
    <citation type="submission" date="2018-09" db="EMBL/GenBank/DDBJ databases">
        <authorList>
            <person name="Kim I."/>
        </authorList>
    </citation>
    <scope>NUCLEOTIDE SEQUENCE [LARGE SCALE GENOMIC DNA]</scope>
    <source>
        <strain evidence="4">DD4a</strain>
    </source>
</reference>
<dbReference type="Gene3D" id="3.30.70.100">
    <property type="match status" value="1"/>
</dbReference>
<evidence type="ECO:0000313" key="4">
    <source>
        <dbReference type="Proteomes" id="UP000265742"/>
    </source>
</evidence>
<dbReference type="SUPFAM" id="SSF54909">
    <property type="entry name" value="Dimeric alpha+beta barrel"/>
    <property type="match status" value="1"/>
</dbReference>
<dbReference type="RefSeq" id="WP_119482041.1">
    <property type="nucleotide sequence ID" value="NZ_QXTG01000002.1"/>
</dbReference>
<gene>
    <name evidence="3" type="ORF">D1781_09295</name>
</gene>
<keyword evidence="1" id="KW-0812">Transmembrane</keyword>
<dbReference type="PANTHER" id="PTHR40057:SF1">
    <property type="entry name" value="SLR1162 PROTEIN"/>
    <property type="match status" value="1"/>
</dbReference>
<feature type="transmembrane region" description="Helical" evidence="1">
    <location>
        <begin position="125"/>
        <end position="146"/>
    </location>
</feature>
<feature type="transmembrane region" description="Helical" evidence="1">
    <location>
        <begin position="152"/>
        <end position="171"/>
    </location>
</feature>
<name>A0A3A1TU45_9MICO</name>
<sequence>MSSSAPITVSVTRRVPPDRAREAQAWAKSGQELLTGMPGYLGSGWIRPDPASDHWHMLYRFQDAATLTAWEASAERAWWVASAAGIAEDARSERRTGIEGWFDTPSDVVVADAPPPAPPRWKQMVSIFLVFYPLSLAIQFFGAPLIGGLELWLRVLITVVIATPLMTYLLLPLVTRALRPWLLGSGVRRRGASAGPGGRSRTTRRR</sequence>
<comment type="caution">
    <text evidence="3">The sequence shown here is derived from an EMBL/GenBank/DDBJ whole genome shotgun (WGS) entry which is preliminary data.</text>
</comment>
<keyword evidence="3" id="KW-0503">Monooxygenase</keyword>